<sequence>MSVFLPFFPLNLVAYPGEKLNLHIFEERYRQLINECLESGGTFGIPTYLDNRLPGCGTEMRVRTLHERHPDGSMDISTEGLRVFRIDSFDNPVADKLYAGGEITYLPEETDLIRPLPQLTELLDKLYGLLATPVAYDREKKPFSFQVAHKVGLSLQDEYELLTLSHESARQQFLIQHLQKVIPVVSEMEQTKSRIRMNGHFKNLDPLNF</sequence>
<evidence type="ECO:0000313" key="3">
    <source>
        <dbReference type="Proteomes" id="UP000479293"/>
    </source>
</evidence>
<name>A0A7C9FD18_9BACT</name>
<dbReference type="Pfam" id="PF02190">
    <property type="entry name" value="LON_substr_bdg"/>
    <property type="match status" value="1"/>
</dbReference>
<protein>
    <submittedName>
        <fullName evidence="2">Peptidase</fullName>
    </submittedName>
</protein>
<reference evidence="2 3" key="1">
    <citation type="submission" date="2019-10" db="EMBL/GenBank/DDBJ databases">
        <title>Draft Genome Sequence of Cytophagaceae sp. SJW1-29.</title>
        <authorList>
            <person name="Choi A."/>
        </authorList>
    </citation>
    <scope>NUCLEOTIDE SEQUENCE [LARGE SCALE GENOMIC DNA]</scope>
    <source>
        <strain evidence="2 3">SJW1-29</strain>
    </source>
</reference>
<dbReference type="Proteomes" id="UP000479293">
    <property type="component" value="Unassembled WGS sequence"/>
</dbReference>
<dbReference type="SMART" id="SM00464">
    <property type="entry name" value="LON"/>
    <property type="match status" value="1"/>
</dbReference>
<comment type="caution">
    <text evidence="2">The sequence shown here is derived from an EMBL/GenBank/DDBJ whole genome shotgun (WGS) entry which is preliminary data.</text>
</comment>
<feature type="domain" description="Lon N-terminal" evidence="1">
    <location>
        <begin position="4"/>
        <end position="180"/>
    </location>
</feature>
<keyword evidence="3" id="KW-1185">Reference proteome</keyword>
<evidence type="ECO:0000259" key="1">
    <source>
        <dbReference type="SMART" id="SM00464"/>
    </source>
</evidence>
<dbReference type="RefSeq" id="WP_152760186.1">
    <property type="nucleotide sequence ID" value="NZ_WHLY01000002.1"/>
</dbReference>
<dbReference type="Gene3D" id="2.30.130.40">
    <property type="entry name" value="LON domain-like"/>
    <property type="match status" value="1"/>
</dbReference>
<dbReference type="SUPFAM" id="SSF88697">
    <property type="entry name" value="PUA domain-like"/>
    <property type="match status" value="1"/>
</dbReference>
<dbReference type="EMBL" id="WHLY01000002">
    <property type="protein sequence ID" value="MPR34190.1"/>
    <property type="molecule type" value="Genomic_DNA"/>
</dbReference>
<dbReference type="InterPro" id="IPR015947">
    <property type="entry name" value="PUA-like_sf"/>
</dbReference>
<proteinExistence type="predicted"/>
<evidence type="ECO:0000313" key="2">
    <source>
        <dbReference type="EMBL" id="MPR34190.1"/>
    </source>
</evidence>
<gene>
    <name evidence="2" type="ORF">GBK04_12685</name>
</gene>
<dbReference type="InterPro" id="IPR046336">
    <property type="entry name" value="Lon_prtase_N_sf"/>
</dbReference>
<accession>A0A7C9FD18</accession>
<dbReference type="AlphaFoldDB" id="A0A7C9FD18"/>
<dbReference type="InterPro" id="IPR003111">
    <property type="entry name" value="Lon_prtase_N"/>
</dbReference>
<organism evidence="2 3">
    <name type="scientific">Salmonirosea aquatica</name>
    <dbReference type="NCBI Taxonomy" id="2654236"/>
    <lineage>
        <taxon>Bacteria</taxon>
        <taxon>Pseudomonadati</taxon>
        <taxon>Bacteroidota</taxon>
        <taxon>Cytophagia</taxon>
        <taxon>Cytophagales</taxon>
        <taxon>Spirosomataceae</taxon>
        <taxon>Salmonirosea</taxon>
    </lineage>
</organism>